<evidence type="ECO:0000313" key="3">
    <source>
        <dbReference type="EMBL" id="TCU89474.1"/>
    </source>
</evidence>
<evidence type="ECO:0000313" key="4">
    <source>
        <dbReference type="Proteomes" id="UP000255108"/>
    </source>
</evidence>
<gene>
    <name evidence="3" type="ORF">EV682_102386</name>
    <name evidence="2" type="ORF">NCTC11159_01911</name>
</gene>
<keyword evidence="5" id="KW-1185">Reference proteome</keyword>
<reference evidence="2 4" key="1">
    <citation type="submission" date="2018-06" db="EMBL/GenBank/DDBJ databases">
        <authorList>
            <consortium name="Pathogen Informatics"/>
            <person name="Doyle S."/>
        </authorList>
    </citation>
    <scope>NUCLEOTIDE SEQUENCE [LARGE SCALE GENOMIC DNA]</scope>
    <source>
        <strain evidence="2 4">NCTC11159</strain>
    </source>
</reference>
<reference evidence="3 5" key="2">
    <citation type="submission" date="2019-03" db="EMBL/GenBank/DDBJ databases">
        <title>Genomic Encyclopedia of Type Strains, Phase IV (KMG-IV): sequencing the most valuable type-strain genomes for metagenomic binning, comparative biology and taxonomic classification.</title>
        <authorList>
            <person name="Goeker M."/>
        </authorList>
    </citation>
    <scope>NUCLEOTIDE SEQUENCE [LARGE SCALE GENOMIC DNA]</scope>
    <source>
        <strain evidence="3 5">DSM 3764</strain>
    </source>
</reference>
<feature type="chain" id="PRO_5016772176" description="Nuclear transport factor 2 family protein" evidence="1">
    <location>
        <begin position="21"/>
        <end position="139"/>
    </location>
</feature>
<organism evidence="2 4">
    <name type="scientific">Iodobacter fluviatilis</name>
    <dbReference type="NCBI Taxonomy" id="537"/>
    <lineage>
        <taxon>Bacteria</taxon>
        <taxon>Pseudomonadati</taxon>
        <taxon>Pseudomonadota</taxon>
        <taxon>Betaproteobacteria</taxon>
        <taxon>Neisseriales</taxon>
        <taxon>Chitinibacteraceae</taxon>
        <taxon>Iodobacter</taxon>
    </lineage>
</organism>
<dbReference type="RefSeq" id="WP_115227127.1">
    <property type="nucleotide sequence ID" value="NZ_CAWOLO010000002.1"/>
</dbReference>
<evidence type="ECO:0000313" key="2">
    <source>
        <dbReference type="EMBL" id="STQ90844.1"/>
    </source>
</evidence>
<dbReference type="Proteomes" id="UP000255108">
    <property type="component" value="Unassembled WGS sequence"/>
</dbReference>
<dbReference type="SUPFAM" id="SSF54427">
    <property type="entry name" value="NTF2-like"/>
    <property type="match status" value="1"/>
</dbReference>
<dbReference type="OrthoDB" id="8902994at2"/>
<sequence>MLKRALLPAALILLSTHAFASPAEDSRAHFQSIASGEVVQLMQSYTEQAQFNWVGGPIDGLYAGKTAISTVWSKFTQAQGTQKVSIEKLEESLNPKGATVTANVFFEGKAKIKVRYVLTWREGKIINETWQIDPQLNFN</sequence>
<keyword evidence="1" id="KW-0732">Signal</keyword>
<feature type="signal peptide" evidence="1">
    <location>
        <begin position="1"/>
        <end position="20"/>
    </location>
</feature>
<evidence type="ECO:0000313" key="5">
    <source>
        <dbReference type="Proteomes" id="UP000295794"/>
    </source>
</evidence>
<dbReference type="EMBL" id="SMBT01000002">
    <property type="protein sequence ID" value="TCU89474.1"/>
    <property type="molecule type" value="Genomic_DNA"/>
</dbReference>
<dbReference type="Gene3D" id="3.10.450.50">
    <property type="match status" value="1"/>
</dbReference>
<dbReference type="EMBL" id="UGHR01000001">
    <property type="protein sequence ID" value="STQ90844.1"/>
    <property type="molecule type" value="Genomic_DNA"/>
</dbReference>
<name>A0A377Q6E0_9NEIS</name>
<dbReference type="InterPro" id="IPR032710">
    <property type="entry name" value="NTF2-like_dom_sf"/>
</dbReference>
<dbReference type="Proteomes" id="UP000295794">
    <property type="component" value="Unassembled WGS sequence"/>
</dbReference>
<proteinExistence type="predicted"/>
<evidence type="ECO:0008006" key="6">
    <source>
        <dbReference type="Google" id="ProtNLM"/>
    </source>
</evidence>
<evidence type="ECO:0000256" key="1">
    <source>
        <dbReference type="SAM" id="SignalP"/>
    </source>
</evidence>
<dbReference type="AlphaFoldDB" id="A0A377Q6E0"/>
<protein>
    <recommendedName>
        <fullName evidence="6">Nuclear transport factor 2 family protein</fullName>
    </recommendedName>
</protein>
<accession>A0A377Q6E0</accession>